<reference evidence="2" key="1">
    <citation type="submission" date="2023-06" db="EMBL/GenBank/DDBJ databases">
        <title>Identification of two novel mycobacterium reveal diversities and complexities of Mycobacterium gordonae clade.</title>
        <authorList>
            <person name="Matsumoto Y."/>
            <person name="Nakamura S."/>
            <person name="Motooka D."/>
            <person name="Fukushima K."/>
        </authorList>
    </citation>
    <scope>NUCLEOTIDE SEQUENCE</scope>
    <source>
        <strain evidence="2">TY812</strain>
    </source>
</reference>
<dbReference type="Proteomes" id="UP001229081">
    <property type="component" value="Unassembled WGS sequence"/>
</dbReference>
<sequence>MTNSPTSDRERGSSIHRLLSRRQVGSAMSLLIGAVLLPFAAVLASPPAAADGTDDAFIAALQRHGITVANPNTAIATAHSVCSDLDAGRSRTSLVLPLAKAANLTAHEAGFFVGVTVASFCPQYADDAG</sequence>
<gene>
    <name evidence="2" type="ORF">QXL92_31775</name>
</gene>
<evidence type="ECO:0000313" key="3">
    <source>
        <dbReference type="Proteomes" id="UP001229081"/>
    </source>
</evidence>
<evidence type="ECO:0000313" key="2">
    <source>
        <dbReference type="EMBL" id="MDP7739315.1"/>
    </source>
</evidence>
<organism evidence="2 3">
    <name type="scientific">Mycobacterium paragordonae</name>
    <dbReference type="NCBI Taxonomy" id="1389713"/>
    <lineage>
        <taxon>Bacteria</taxon>
        <taxon>Bacillati</taxon>
        <taxon>Actinomycetota</taxon>
        <taxon>Actinomycetes</taxon>
        <taxon>Mycobacteriales</taxon>
        <taxon>Mycobacteriaceae</taxon>
        <taxon>Mycobacterium</taxon>
    </lineage>
</organism>
<protein>
    <submittedName>
        <fullName evidence="2">DUF732 domain-containing protein</fullName>
    </submittedName>
</protein>
<dbReference type="RefSeq" id="WP_240743937.1">
    <property type="nucleotide sequence ID" value="NZ_JAUFSA010000004.1"/>
</dbReference>
<dbReference type="EMBL" id="JAUFSA010000004">
    <property type="protein sequence ID" value="MDP7739315.1"/>
    <property type="molecule type" value="Genomic_DNA"/>
</dbReference>
<proteinExistence type="predicted"/>
<name>A0AAJ1S9L4_9MYCO</name>
<accession>A0AAJ1S9L4</accession>
<comment type="caution">
    <text evidence="2">The sequence shown here is derived from an EMBL/GenBank/DDBJ whole genome shotgun (WGS) entry which is preliminary data.</text>
</comment>
<dbReference type="InterPro" id="IPR006311">
    <property type="entry name" value="TAT_signal"/>
</dbReference>
<evidence type="ECO:0000259" key="1">
    <source>
        <dbReference type="Pfam" id="PF05305"/>
    </source>
</evidence>
<feature type="domain" description="DUF732" evidence="1">
    <location>
        <begin position="54"/>
        <end position="123"/>
    </location>
</feature>
<dbReference type="AlphaFoldDB" id="A0AAJ1S9L4"/>
<dbReference type="InterPro" id="IPR007969">
    <property type="entry name" value="DUF732"/>
</dbReference>
<dbReference type="PROSITE" id="PS51318">
    <property type="entry name" value="TAT"/>
    <property type="match status" value="1"/>
</dbReference>
<dbReference type="Pfam" id="PF05305">
    <property type="entry name" value="DUF732"/>
    <property type="match status" value="1"/>
</dbReference>